<dbReference type="SUPFAM" id="SSF55008">
    <property type="entry name" value="HMA, heavy metal-associated domain"/>
    <property type="match status" value="1"/>
</dbReference>
<gene>
    <name evidence="4" type="primary">HIPP27</name>
    <name evidence="4" type="ORF">CR513_62231</name>
</gene>
<dbReference type="Proteomes" id="UP000257109">
    <property type="component" value="Unassembled WGS sequence"/>
</dbReference>
<name>A0A371E0Y5_MUCPR</name>
<feature type="region of interest" description="Disordered" evidence="2">
    <location>
        <begin position="71"/>
        <end position="151"/>
    </location>
</feature>
<dbReference type="InterPro" id="IPR006121">
    <property type="entry name" value="HMA_dom"/>
</dbReference>
<protein>
    <submittedName>
        <fullName evidence="4">Heavy metal-associated isoprenylated plant protein 27</fullName>
    </submittedName>
</protein>
<dbReference type="PANTHER" id="PTHR22814:SF294">
    <property type="entry name" value="HEAVY METAL-ASSOCIATED ISOPRENYLATED PLANT PROTEIN 27"/>
    <property type="match status" value="1"/>
</dbReference>
<feature type="non-terminal residue" evidence="4">
    <location>
        <position position="1"/>
    </location>
</feature>
<dbReference type="GO" id="GO:0046872">
    <property type="term" value="F:metal ion binding"/>
    <property type="evidence" value="ECO:0007669"/>
    <property type="project" value="UniProtKB-KW"/>
</dbReference>
<dbReference type="STRING" id="157652.A0A371E0Y5"/>
<feature type="domain" description="HMA" evidence="3">
    <location>
        <begin position="6"/>
        <end position="73"/>
    </location>
</feature>
<sequence length="174" mass="19023">MSRSEAETVEIKVWMPCPCKGCEKKVAKSVKGMKGVVRVQVDGENNKLTVYVAGNVNPDDVLERVRRRTSWNADFWPKPQPHVAPKTPEASPQPHAEVSDDAPPNPEASLQSHAGLSDNAPPYPQVSPQSHAGLSDDAPQYPEALPQPHAGLSEDVDYYTTLFSHENPNSCTIM</sequence>
<dbReference type="Pfam" id="PF00403">
    <property type="entry name" value="HMA"/>
    <property type="match status" value="1"/>
</dbReference>
<dbReference type="EMBL" id="QJKJ01017480">
    <property type="protein sequence ID" value="RDX58453.1"/>
    <property type="molecule type" value="Genomic_DNA"/>
</dbReference>
<dbReference type="Gene3D" id="3.30.70.100">
    <property type="match status" value="1"/>
</dbReference>
<dbReference type="CDD" id="cd00371">
    <property type="entry name" value="HMA"/>
    <property type="match status" value="1"/>
</dbReference>
<dbReference type="InterPro" id="IPR036163">
    <property type="entry name" value="HMA_dom_sf"/>
</dbReference>
<keyword evidence="1" id="KW-0479">Metal-binding</keyword>
<dbReference type="PANTHER" id="PTHR22814">
    <property type="entry name" value="COPPER TRANSPORT PROTEIN ATOX1-RELATED"/>
    <property type="match status" value="1"/>
</dbReference>
<evidence type="ECO:0000313" key="5">
    <source>
        <dbReference type="Proteomes" id="UP000257109"/>
    </source>
</evidence>
<accession>A0A371E0Y5</accession>
<evidence type="ECO:0000313" key="4">
    <source>
        <dbReference type="EMBL" id="RDX58453.1"/>
    </source>
</evidence>
<organism evidence="4 5">
    <name type="scientific">Mucuna pruriens</name>
    <name type="common">Velvet bean</name>
    <name type="synonym">Dolichos pruriens</name>
    <dbReference type="NCBI Taxonomy" id="157652"/>
    <lineage>
        <taxon>Eukaryota</taxon>
        <taxon>Viridiplantae</taxon>
        <taxon>Streptophyta</taxon>
        <taxon>Embryophyta</taxon>
        <taxon>Tracheophyta</taxon>
        <taxon>Spermatophyta</taxon>
        <taxon>Magnoliopsida</taxon>
        <taxon>eudicotyledons</taxon>
        <taxon>Gunneridae</taxon>
        <taxon>Pentapetalae</taxon>
        <taxon>rosids</taxon>
        <taxon>fabids</taxon>
        <taxon>Fabales</taxon>
        <taxon>Fabaceae</taxon>
        <taxon>Papilionoideae</taxon>
        <taxon>50 kb inversion clade</taxon>
        <taxon>NPAAA clade</taxon>
        <taxon>indigoferoid/millettioid clade</taxon>
        <taxon>Phaseoleae</taxon>
        <taxon>Mucuna</taxon>
    </lineage>
</organism>
<proteinExistence type="predicted"/>
<evidence type="ECO:0000256" key="2">
    <source>
        <dbReference type="SAM" id="MobiDB-lite"/>
    </source>
</evidence>
<comment type="caution">
    <text evidence="4">The sequence shown here is derived from an EMBL/GenBank/DDBJ whole genome shotgun (WGS) entry which is preliminary data.</text>
</comment>
<reference evidence="4" key="1">
    <citation type="submission" date="2018-05" db="EMBL/GenBank/DDBJ databases">
        <title>Draft genome of Mucuna pruriens seed.</title>
        <authorList>
            <person name="Nnadi N.E."/>
            <person name="Vos R."/>
            <person name="Hasami M.H."/>
            <person name="Devisetty U.K."/>
            <person name="Aguiy J.C."/>
        </authorList>
    </citation>
    <scope>NUCLEOTIDE SEQUENCE [LARGE SCALE GENOMIC DNA]</scope>
    <source>
        <strain evidence="4">JCA_2017</strain>
    </source>
</reference>
<keyword evidence="5" id="KW-1185">Reference proteome</keyword>
<dbReference type="PROSITE" id="PS50846">
    <property type="entry name" value="HMA_2"/>
    <property type="match status" value="1"/>
</dbReference>
<evidence type="ECO:0000256" key="1">
    <source>
        <dbReference type="ARBA" id="ARBA00022723"/>
    </source>
</evidence>
<evidence type="ECO:0000259" key="3">
    <source>
        <dbReference type="PROSITE" id="PS50846"/>
    </source>
</evidence>
<dbReference type="AlphaFoldDB" id="A0A371E0Y5"/>
<dbReference type="OrthoDB" id="689350at2759"/>